<reference evidence="3" key="1">
    <citation type="submission" date="2019-04" db="EMBL/GenBank/DDBJ databases">
        <title>An insight into the mialome of Ixodes scapularis.</title>
        <authorList>
            <person name="Ribeiro J.M."/>
            <person name="Mather T.N."/>
            <person name="Karim S."/>
        </authorList>
    </citation>
    <scope>NUCLEOTIDE SEQUENCE</scope>
</reference>
<protein>
    <recommendedName>
        <fullName evidence="4">Secreted protein</fullName>
    </recommendedName>
</protein>
<accession>A0A4D5RW48</accession>
<evidence type="ECO:0008006" key="4">
    <source>
        <dbReference type="Google" id="ProtNLM"/>
    </source>
</evidence>
<evidence type="ECO:0000313" key="3">
    <source>
        <dbReference type="EMBL" id="MOY41239.1"/>
    </source>
</evidence>
<keyword evidence="2" id="KW-0732">Signal</keyword>
<feature type="chain" id="PRO_5020035157" description="Secreted protein" evidence="2">
    <location>
        <begin position="23"/>
        <end position="96"/>
    </location>
</feature>
<keyword evidence="1" id="KW-1133">Transmembrane helix</keyword>
<dbReference type="AlphaFoldDB" id="A0A4D5RW48"/>
<name>A0A4D5RW48_IXOSC</name>
<dbReference type="EMBL" id="GHJT01007268">
    <property type="protein sequence ID" value="MOY41239.1"/>
    <property type="molecule type" value="Transcribed_RNA"/>
</dbReference>
<feature type="signal peptide" evidence="2">
    <location>
        <begin position="1"/>
        <end position="22"/>
    </location>
</feature>
<keyword evidence="1" id="KW-0812">Transmembrane</keyword>
<keyword evidence="1" id="KW-0472">Membrane</keyword>
<feature type="transmembrane region" description="Helical" evidence="1">
    <location>
        <begin position="78"/>
        <end position="95"/>
    </location>
</feature>
<evidence type="ECO:0000256" key="2">
    <source>
        <dbReference type="SAM" id="SignalP"/>
    </source>
</evidence>
<evidence type="ECO:0000256" key="1">
    <source>
        <dbReference type="SAM" id="Phobius"/>
    </source>
</evidence>
<sequence>MTSWRHVAGWLLFCVCVVSIGSHCNETLGYLVVCWARLALVNNLSPEVKVSYSMPDGVLWMRLVRIVRGLPSAARRPIDSFLFFFMFVCACVCVSL</sequence>
<proteinExistence type="predicted"/>
<organism evidence="3">
    <name type="scientific">Ixodes scapularis</name>
    <name type="common">Black-legged tick</name>
    <name type="synonym">Deer tick</name>
    <dbReference type="NCBI Taxonomy" id="6945"/>
    <lineage>
        <taxon>Eukaryota</taxon>
        <taxon>Metazoa</taxon>
        <taxon>Ecdysozoa</taxon>
        <taxon>Arthropoda</taxon>
        <taxon>Chelicerata</taxon>
        <taxon>Arachnida</taxon>
        <taxon>Acari</taxon>
        <taxon>Parasitiformes</taxon>
        <taxon>Ixodida</taxon>
        <taxon>Ixodoidea</taxon>
        <taxon>Ixodidae</taxon>
        <taxon>Ixodinae</taxon>
        <taxon>Ixodes</taxon>
    </lineage>
</organism>